<accession>A0A4U9VCA2</accession>
<dbReference type="AlphaFoldDB" id="A0A4U9VCA2"/>
<reference evidence="1" key="1">
    <citation type="submission" date="2019-05" db="EMBL/GenBank/DDBJ databases">
        <authorList>
            <consortium name="Pathogen Informatics"/>
        </authorList>
    </citation>
    <scope>NUCLEOTIDE SEQUENCE [LARGE SCALE GENOMIC DNA]</scope>
    <source>
        <strain evidence="1">NCTC12965</strain>
    </source>
</reference>
<sequence length="71" mass="7576">MTSINYRVYVRTKQAELMNKAGKKFPIVPGMVASVEIKTGAEKRAGLPDQAAEQGEGVTAGTVIIKRPESG</sequence>
<proteinExistence type="predicted"/>
<name>A0A4U9VCA2_SERFO</name>
<evidence type="ECO:0000313" key="1">
    <source>
        <dbReference type="EMBL" id="VTR42869.1"/>
    </source>
</evidence>
<gene>
    <name evidence="1" type="ORF">NCTC12965_04878</name>
</gene>
<dbReference type="EMBL" id="CABEEZ010000106">
    <property type="protein sequence ID" value="VTR42869.1"/>
    <property type="molecule type" value="Genomic_DNA"/>
</dbReference>
<protein>
    <submittedName>
        <fullName evidence="1">Uncharacterized protein</fullName>
    </submittedName>
</protein>
<organism evidence="1">
    <name type="scientific">Serratia fonticola</name>
    <dbReference type="NCBI Taxonomy" id="47917"/>
    <lineage>
        <taxon>Bacteria</taxon>
        <taxon>Pseudomonadati</taxon>
        <taxon>Pseudomonadota</taxon>
        <taxon>Gammaproteobacteria</taxon>
        <taxon>Enterobacterales</taxon>
        <taxon>Yersiniaceae</taxon>
        <taxon>Serratia</taxon>
    </lineage>
</organism>